<proteinExistence type="predicted"/>
<evidence type="ECO:0000313" key="3">
    <source>
        <dbReference type="Proteomes" id="UP000799753"/>
    </source>
</evidence>
<dbReference type="EMBL" id="MU006784">
    <property type="protein sequence ID" value="KAF2640836.1"/>
    <property type="molecule type" value="Genomic_DNA"/>
</dbReference>
<evidence type="ECO:0000256" key="1">
    <source>
        <dbReference type="SAM" id="MobiDB-lite"/>
    </source>
</evidence>
<feature type="region of interest" description="Disordered" evidence="1">
    <location>
        <begin position="543"/>
        <end position="588"/>
    </location>
</feature>
<feature type="compositionally biased region" description="Acidic residues" evidence="1">
    <location>
        <begin position="565"/>
        <end position="574"/>
    </location>
</feature>
<dbReference type="PANTHER" id="PTHR38166:SF1">
    <property type="entry name" value="C2H2-TYPE DOMAIN-CONTAINING PROTEIN"/>
    <property type="match status" value="1"/>
</dbReference>
<sequence>MFPPLNWGTKASRNAFWIGCPQTCCHWERLHTWRVHRKVDQSITIHTGLRNFGRFCGRWMIKKLPSYVHNQRDFKPHLERVFRHSPHLHPLFRSLLVSNSLLNRVAAALSLMPCKVECRDINYSWYCCRCGDGPLNCKIYPVCANCNHERCQLETSAITLPDLPPPQLPTYATSFSRVSPELASPSLTFPSGPFSVATLDPHENHSGSDDEALALHQPDCDATKQCDPAADLKLAQSETVHSLNADVCSTTETIDDSQLLSCPTTISSGTSTHRTCPSGQNTTNHNRGQAPKERSANPRKQSHARAGRRRSKINVNGPDSGDQGPQRPKRRNKGQTEDPDSPQFACPFLKHNPHRHRHVISCRGGYARLADLKHHLTRKISPHTFLHECDICVQIFADKDALDAHKSNEQTCARKSLEPPAEGIGETLRRLIKGSPVPLSQGKLWWDEVYKLLFGHNVEVPSCYYDERDITESNDPGRQVHYRHRLEKTLQRGLPEAIEDKIVLYHLQSAVEAEAEQIHSLFSTRHNSVIRATGAMINRRRSNIANRTGKPNPSAVVNTIAGKPDDEEPEDSDTSPDMVSESQRDGGQVSLQIEPEHDHQPNHDMIGYAPTNILPEMMPFNALLLNNAHFNDPYLSDPYDSGHMTRYENTPYNDASFIPPMGYDMDIRFVPISDHPMGNFSESVVDHNLFMPTMSTPESIDPLQPSAQFASTDPVFDPFPSGVADSDPFPSDNEEFRRYCTADLDTVSRDQAAYQSLGPNVLSPIGPMNPWYVPSQTNESEEPLEDLGLVGPMTDAQVDRYIGGNALF</sequence>
<protein>
    <recommendedName>
        <fullName evidence="4">C2H2-type domain-containing protein</fullName>
    </recommendedName>
</protein>
<evidence type="ECO:0008006" key="4">
    <source>
        <dbReference type="Google" id="ProtNLM"/>
    </source>
</evidence>
<feature type="compositionally biased region" description="Polar residues" evidence="1">
    <location>
        <begin position="261"/>
        <end position="287"/>
    </location>
</feature>
<feature type="compositionally biased region" description="Basic residues" evidence="1">
    <location>
        <begin position="300"/>
        <end position="312"/>
    </location>
</feature>
<feature type="region of interest" description="Disordered" evidence="1">
    <location>
        <begin position="261"/>
        <end position="350"/>
    </location>
</feature>
<feature type="compositionally biased region" description="Polar residues" evidence="1">
    <location>
        <begin position="543"/>
        <end position="557"/>
    </location>
</feature>
<evidence type="ECO:0000313" key="2">
    <source>
        <dbReference type="EMBL" id="KAF2640836.1"/>
    </source>
</evidence>
<keyword evidence="3" id="KW-1185">Reference proteome</keyword>
<dbReference type="Proteomes" id="UP000799753">
    <property type="component" value="Unassembled WGS sequence"/>
</dbReference>
<organism evidence="2 3">
    <name type="scientific">Massarina eburnea CBS 473.64</name>
    <dbReference type="NCBI Taxonomy" id="1395130"/>
    <lineage>
        <taxon>Eukaryota</taxon>
        <taxon>Fungi</taxon>
        <taxon>Dikarya</taxon>
        <taxon>Ascomycota</taxon>
        <taxon>Pezizomycotina</taxon>
        <taxon>Dothideomycetes</taxon>
        <taxon>Pleosporomycetidae</taxon>
        <taxon>Pleosporales</taxon>
        <taxon>Massarineae</taxon>
        <taxon>Massarinaceae</taxon>
        <taxon>Massarina</taxon>
    </lineage>
</organism>
<dbReference type="PANTHER" id="PTHR38166">
    <property type="entry name" value="C2H2-TYPE DOMAIN-CONTAINING PROTEIN-RELATED"/>
    <property type="match status" value="1"/>
</dbReference>
<name>A0A6A6RZ65_9PLEO</name>
<dbReference type="OrthoDB" id="3564303at2759"/>
<accession>A0A6A6RZ65</accession>
<gene>
    <name evidence="2" type="ORF">P280DRAFT_549632</name>
</gene>
<reference evidence="2" key="1">
    <citation type="journal article" date="2020" name="Stud. Mycol.">
        <title>101 Dothideomycetes genomes: a test case for predicting lifestyles and emergence of pathogens.</title>
        <authorList>
            <person name="Haridas S."/>
            <person name="Albert R."/>
            <person name="Binder M."/>
            <person name="Bloem J."/>
            <person name="Labutti K."/>
            <person name="Salamov A."/>
            <person name="Andreopoulos B."/>
            <person name="Baker S."/>
            <person name="Barry K."/>
            <person name="Bills G."/>
            <person name="Bluhm B."/>
            <person name="Cannon C."/>
            <person name="Castanera R."/>
            <person name="Culley D."/>
            <person name="Daum C."/>
            <person name="Ezra D."/>
            <person name="Gonzalez J."/>
            <person name="Henrissat B."/>
            <person name="Kuo A."/>
            <person name="Liang C."/>
            <person name="Lipzen A."/>
            <person name="Lutzoni F."/>
            <person name="Magnuson J."/>
            <person name="Mondo S."/>
            <person name="Nolan M."/>
            <person name="Ohm R."/>
            <person name="Pangilinan J."/>
            <person name="Park H.-J."/>
            <person name="Ramirez L."/>
            <person name="Alfaro M."/>
            <person name="Sun H."/>
            <person name="Tritt A."/>
            <person name="Yoshinaga Y."/>
            <person name="Zwiers L.-H."/>
            <person name="Turgeon B."/>
            <person name="Goodwin S."/>
            <person name="Spatafora J."/>
            <person name="Crous P."/>
            <person name="Grigoriev I."/>
        </authorList>
    </citation>
    <scope>NUCLEOTIDE SEQUENCE</scope>
    <source>
        <strain evidence="2">CBS 473.64</strain>
    </source>
</reference>
<dbReference type="AlphaFoldDB" id="A0A6A6RZ65"/>